<dbReference type="AlphaFoldDB" id="A0A2H0PWX6"/>
<organism evidence="2 3">
    <name type="scientific">Candidatus Brennerbacteria bacterium CG11_big_fil_rev_8_21_14_0_20_43_10</name>
    <dbReference type="NCBI Taxonomy" id="1974523"/>
    <lineage>
        <taxon>Bacteria</taxon>
        <taxon>Candidatus Brenneribacteriota</taxon>
    </lineage>
</organism>
<protein>
    <recommendedName>
        <fullName evidence="4">Dipeptidylpeptidase IV N-terminal domain-containing protein</fullName>
    </recommendedName>
</protein>
<evidence type="ECO:0000313" key="2">
    <source>
        <dbReference type="EMBL" id="PIR26518.1"/>
    </source>
</evidence>
<proteinExistence type="predicted"/>
<evidence type="ECO:0000313" key="3">
    <source>
        <dbReference type="Proteomes" id="UP000236846"/>
    </source>
</evidence>
<dbReference type="SUPFAM" id="SSF82171">
    <property type="entry name" value="DPP6 N-terminal domain-like"/>
    <property type="match status" value="1"/>
</dbReference>
<comment type="caution">
    <text evidence="2">The sequence shown here is derived from an EMBL/GenBank/DDBJ whole genome shotgun (WGS) entry which is preliminary data.</text>
</comment>
<name>A0A2H0PWX6_9BACT</name>
<sequence length="382" mass="43415">MNKKLLLSIVSVLLVITIAGWIYFFLTKNKNLEQPTTLPSPSPVVSFNIPPQKTQEPRFEQLSADWAVKPAIASTSVIFFNRTKGVLKNISLVLNTKQETNLSDTIFDNINTIVWSPNKKMVAFLFTQYDQERISVFDLLQSIQYTLPRYFKNPVWSVDSKRLAVYHDDPLKNEHFISIIQPDGSKEQKLVSMVLPNPTILWQTQDTIVFYQKPAPQTAIANIFQYNLKTKSLSSLPLAISGAPDQTFFGFDMLPSPKNDFWFFSFTDKNGGGLMTYINQGNTIIEPPMKTLVQKCVWSDSGENIYCAYSNALANASNLPFDYWKGRISSSDSFARFNVKTGEFKIYAENTGYDAIDLAISPDESFLVFVNRKDLSLYKMKL</sequence>
<keyword evidence="1" id="KW-1133">Transmembrane helix</keyword>
<evidence type="ECO:0008006" key="4">
    <source>
        <dbReference type="Google" id="ProtNLM"/>
    </source>
</evidence>
<reference evidence="2 3" key="1">
    <citation type="submission" date="2017-09" db="EMBL/GenBank/DDBJ databases">
        <title>Depth-based differentiation of microbial function through sediment-hosted aquifers and enrichment of novel symbionts in the deep terrestrial subsurface.</title>
        <authorList>
            <person name="Probst A.J."/>
            <person name="Ladd B."/>
            <person name="Jarett J.K."/>
            <person name="Geller-Mcgrath D.E."/>
            <person name="Sieber C.M."/>
            <person name="Emerson J.B."/>
            <person name="Anantharaman K."/>
            <person name="Thomas B.C."/>
            <person name="Malmstrom R."/>
            <person name="Stieglmeier M."/>
            <person name="Klingl A."/>
            <person name="Woyke T."/>
            <person name="Ryan C.M."/>
            <person name="Banfield J.F."/>
        </authorList>
    </citation>
    <scope>NUCLEOTIDE SEQUENCE [LARGE SCALE GENOMIC DNA]</scope>
    <source>
        <strain evidence="2">CG11_big_fil_rev_8_21_14_0_20_43_10</strain>
    </source>
</reference>
<keyword evidence="1" id="KW-0812">Transmembrane</keyword>
<dbReference type="EMBL" id="PCXE01000020">
    <property type="protein sequence ID" value="PIR26518.1"/>
    <property type="molecule type" value="Genomic_DNA"/>
</dbReference>
<dbReference type="InterPro" id="IPR011042">
    <property type="entry name" value="6-blade_b-propeller_TolB-like"/>
</dbReference>
<dbReference type="Proteomes" id="UP000236846">
    <property type="component" value="Unassembled WGS sequence"/>
</dbReference>
<keyword evidence="1" id="KW-0472">Membrane</keyword>
<dbReference type="Gene3D" id="2.120.10.30">
    <property type="entry name" value="TolB, C-terminal domain"/>
    <property type="match status" value="1"/>
</dbReference>
<evidence type="ECO:0000256" key="1">
    <source>
        <dbReference type="SAM" id="Phobius"/>
    </source>
</evidence>
<feature type="transmembrane region" description="Helical" evidence="1">
    <location>
        <begin position="5"/>
        <end position="26"/>
    </location>
</feature>
<accession>A0A2H0PWX6</accession>
<gene>
    <name evidence="2" type="ORF">COV41_01260</name>
</gene>